<dbReference type="PROSITE" id="PS50294">
    <property type="entry name" value="WD_REPEATS_REGION"/>
    <property type="match status" value="2"/>
</dbReference>
<protein>
    <recommendedName>
        <fullName evidence="10">Peroxin-7</fullName>
    </recommendedName>
</protein>
<keyword evidence="7" id="KW-0653">Protein transport</keyword>
<feature type="repeat" description="WD" evidence="11">
    <location>
        <begin position="232"/>
        <end position="267"/>
    </location>
</feature>
<evidence type="ECO:0000256" key="10">
    <source>
        <dbReference type="ARBA" id="ARBA00032565"/>
    </source>
</evidence>
<dbReference type="SUPFAM" id="SSF50978">
    <property type="entry name" value="WD40 repeat-like"/>
    <property type="match status" value="1"/>
</dbReference>
<dbReference type="PROSITE" id="PS00678">
    <property type="entry name" value="WD_REPEATS_1"/>
    <property type="match status" value="1"/>
</dbReference>
<gene>
    <name evidence="12" type="primary">PEX7</name>
    <name evidence="12" type="ORF">E2C01_011320</name>
</gene>
<dbReference type="InterPro" id="IPR001680">
    <property type="entry name" value="WD40_rpt"/>
</dbReference>
<dbReference type="GO" id="GO:0005053">
    <property type="term" value="F:peroxisome matrix targeting signal-2 binding"/>
    <property type="evidence" value="ECO:0007669"/>
    <property type="project" value="InterPro"/>
</dbReference>
<dbReference type="InterPro" id="IPR015943">
    <property type="entry name" value="WD40/YVTN_repeat-like_dom_sf"/>
</dbReference>
<keyword evidence="3" id="KW-0813">Transport</keyword>
<dbReference type="Gene3D" id="2.130.10.10">
    <property type="entry name" value="YVTN repeat-like/Quinoprotein amine dehydrogenase"/>
    <property type="match status" value="1"/>
</dbReference>
<keyword evidence="12" id="KW-0675">Receptor</keyword>
<dbReference type="EMBL" id="VSRR010000679">
    <property type="protein sequence ID" value="MPC18435.1"/>
    <property type="molecule type" value="Genomic_DNA"/>
</dbReference>
<organism evidence="12 13">
    <name type="scientific">Portunus trituberculatus</name>
    <name type="common">Swimming crab</name>
    <name type="synonym">Neptunus trituberculatus</name>
    <dbReference type="NCBI Taxonomy" id="210409"/>
    <lineage>
        <taxon>Eukaryota</taxon>
        <taxon>Metazoa</taxon>
        <taxon>Ecdysozoa</taxon>
        <taxon>Arthropoda</taxon>
        <taxon>Crustacea</taxon>
        <taxon>Multicrustacea</taxon>
        <taxon>Malacostraca</taxon>
        <taxon>Eumalacostraca</taxon>
        <taxon>Eucarida</taxon>
        <taxon>Decapoda</taxon>
        <taxon>Pleocyemata</taxon>
        <taxon>Brachyura</taxon>
        <taxon>Eubrachyura</taxon>
        <taxon>Portunoidea</taxon>
        <taxon>Portunidae</taxon>
        <taxon>Portuninae</taxon>
        <taxon>Portunus</taxon>
    </lineage>
</organism>
<evidence type="ECO:0000256" key="4">
    <source>
        <dbReference type="ARBA" id="ARBA00022490"/>
    </source>
</evidence>
<comment type="caution">
    <text evidence="12">The sequence shown here is derived from an EMBL/GenBank/DDBJ whole genome shotgun (WGS) entry which is preliminary data.</text>
</comment>
<reference evidence="12 13" key="1">
    <citation type="submission" date="2019-05" db="EMBL/GenBank/DDBJ databases">
        <title>Another draft genome of Portunus trituberculatus and its Hox gene families provides insights of decapod evolution.</title>
        <authorList>
            <person name="Jeong J.-H."/>
            <person name="Song I."/>
            <person name="Kim S."/>
            <person name="Choi T."/>
            <person name="Kim D."/>
            <person name="Ryu S."/>
            <person name="Kim W."/>
        </authorList>
    </citation>
    <scope>NUCLEOTIDE SEQUENCE [LARGE SCALE GENOMIC DNA]</scope>
    <source>
        <tissue evidence="12">Muscle</tissue>
    </source>
</reference>
<dbReference type="PANTHER" id="PTHR46027:SF1">
    <property type="entry name" value="PEROXISOMAL TARGETING SIGNAL 2 RECEPTOR"/>
    <property type="match status" value="1"/>
</dbReference>
<evidence type="ECO:0000256" key="7">
    <source>
        <dbReference type="ARBA" id="ARBA00022927"/>
    </source>
</evidence>
<evidence type="ECO:0000256" key="6">
    <source>
        <dbReference type="ARBA" id="ARBA00022737"/>
    </source>
</evidence>
<evidence type="ECO:0000256" key="5">
    <source>
        <dbReference type="ARBA" id="ARBA00022574"/>
    </source>
</evidence>
<dbReference type="InterPro" id="IPR020472">
    <property type="entry name" value="WD40_PAC1"/>
</dbReference>
<evidence type="ECO:0000256" key="2">
    <source>
        <dbReference type="ARBA" id="ARBA00004514"/>
    </source>
</evidence>
<evidence type="ECO:0000256" key="1">
    <source>
        <dbReference type="ARBA" id="ARBA00004253"/>
    </source>
</evidence>
<keyword evidence="6" id="KW-0677">Repeat</keyword>
<keyword evidence="8" id="KW-0576">Peroxisome</keyword>
<dbReference type="GO" id="GO:0016558">
    <property type="term" value="P:protein import into peroxisome matrix"/>
    <property type="evidence" value="ECO:0007669"/>
    <property type="project" value="InterPro"/>
</dbReference>
<dbReference type="InterPro" id="IPR019775">
    <property type="entry name" value="WD40_repeat_CS"/>
</dbReference>
<evidence type="ECO:0000256" key="8">
    <source>
        <dbReference type="ARBA" id="ARBA00023140"/>
    </source>
</evidence>
<comment type="subcellular location">
    <subcellularLocation>
        <location evidence="2">Cytoplasm</location>
        <location evidence="2">Cytosol</location>
    </subcellularLocation>
    <subcellularLocation>
        <location evidence="1">Peroxisome matrix</location>
    </subcellularLocation>
</comment>
<proteinExistence type="inferred from homology"/>
<comment type="similarity">
    <text evidence="9">Belongs to the WD repeat peroxin-7 family.</text>
</comment>
<dbReference type="InterPro" id="IPR044536">
    <property type="entry name" value="PEX7"/>
</dbReference>
<keyword evidence="4" id="KW-0963">Cytoplasm</keyword>
<dbReference type="GO" id="GO:0005782">
    <property type="term" value="C:peroxisomal matrix"/>
    <property type="evidence" value="ECO:0007669"/>
    <property type="project" value="UniProtKB-SubCell"/>
</dbReference>
<name>A0A5B7DBD3_PORTR</name>
<dbReference type="SMART" id="SM00320">
    <property type="entry name" value="WD40"/>
    <property type="match status" value="6"/>
</dbReference>
<evidence type="ECO:0000256" key="3">
    <source>
        <dbReference type="ARBA" id="ARBA00022448"/>
    </source>
</evidence>
<dbReference type="InterPro" id="IPR036322">
    <property type="entry name" value="WD40_repeat_dom_sf"/>
</dbReference>
<sequence length="407" mass="44838">MKLLPPQVNMLHRAAAKTPALPTVDNCCCPTSNVTVMSVDPETSVHFMVDCPRFQFYYTVQRSQLSALYITTRPSYSGTAVKMMSATGNIRLLRTPGHHGYSVKFSPFSPSLIAVATGQNFGLSGGGSLLVMDLGLPGNGQVCCCQWQDGLFDLTWSEQNPKCVVSAAGDGSLQMWNTSQPQVPLRVYKEHTREAASVHWSQTRDEHLFVSASWDSTIRLWDPNHQSSLVTLAGHEGLVYQAAWSPHLPGCVASASGDGTLRIWNVRRPQAGPSMVVQACTAGEVLSCDWSKYNQNLIVTSGTNCNICGWDLRQPALPVFVLQGHQYPARQVKCSPFQETQLASVSYDFTTRFWDHSQPSPCLLMMEKHTEFVYGLDLSNHNENMLADCAWDQSVGVYNLGKLTPSP</sequence>
<accession>A0A5B7DBD3</accession>
<dbReference type="OrthoDB" id="273771at2759"/>
<dbReference type="PROSITE" id="PS50082">
    <property type="entry name" value="WD_REPEATS_2"/>
    <property type="match status" value="2"/>
</dbReference>
<evidence type="ECO:0000313" key="13">
    <source>
        <dbReference type="Proteomes" id="UP000324222"/>
    </source>
</evidence>
<keyword evidence="13" id="KW-1185">Reference proteome</keyword>
<dbReference type="GO" id="GO:0005829">
    <property type="term" value="C:cytosol"/>
    <property type="evidence" value="ECO:0007669"/>
    <property type="project" value="UniProtKB-SubCell"/>
</dbReference>
<feature type="repeat" description="WD" evidence="11">
    <location>
        <begin position="188"/>
        <end position="231"/>
    </location>
</feature>
<dbReference type="PANTHER" id="PTHR46027">
    <property type="entry name" value="PEROXISOMAL TARGETING SIGNAL 2 RECEPTOR"/>
    <property type="match status" value="1"/>
</dbReference>
<keyword evidence="5 11" id="KW-0853">WD repeat</keyword>
<evidence type="ECO:0000256" key="9">
    <source>
        <dbReference type="ARBA" id="ARBA00024017"/>
    </source>
</evidence>
<dbReference type="Proteomes" id="UP000324222">
    <property type="component" value="Unassembled WGS sequence"/>
</dbReference>
<dbReference type="AlphaFoldDB" id="A0A5B7DBD3"/>
<dbReference type="Pfam" id="PF00400">
    <property type="entry name" value="WD40"/>
    <property type="match status" value="3"/>
</dbReference>
<evidence type="ECO:0000313" key="12">
    <source>
        <dbReference type="EMBL" id="MPC18435.1"/>
    </source>
</evidence>
<evidence type="ECO:0000256" key="11">
    <source>
        <dbReference type="PROSITE-ProRule" id="PRU00221"/>
    </source>
</evidence>
<dbReference type="PRINTS" id="PR00320">
    <property type="entry name" value="GPROTEINBRPT"/>
</dbReference>